<keyword evidence="3" id="KW-1185">Reference proteome</keyword>
<evidence type="ECO:0000313" key="3">
    <source>
        <dbReference type="Proteomes" id="UP000054248"/>
    </source>
</evidence>
<evidence type="ECO:0000256" key="1">
    <source>
        <dbReference type="SAM" id="MobiDB-lite"/>
    </source>
</evidence>
<dbReference type="Proteomes" id="UP000054248">
    <property type="component" value="Unassembled WGS sequence"/>
</dbReference>
<evidence type="ECO:0000313" key="2">
    <source>
        <dbReference type="EMBL" id="KIO25594.1"/>
    </source>
</evidence>
<feature type="compositionally biased region" description="Low complexity" evidence="1">
    <location>
        <begin position="323"/>
        <end position="345"/>
    </location>
</feature>
<name>A0A0C3QI66_9AGAM</name>
<feature type="compositionally biased region" description="Polar residues" evidence="1">
    <location>
        <begin position="122"/>
        <end position="138"/>
    </location>
</feature>
<protein>
    <submittedName>
        <fullName evidence="2">Uncharacterized protein</fullName>
    </submittedName>
</protein>
<feature type="compositionally biased region" description="Polar residues" evidence="1">
    <location>
        <begin position="265"/>
        <end position="283"/>
    </location>
</feature>
<dbReference type="EMBL" id="KN823039">
    <property type="protein sequence ID" value="KIO25594.1"/>
    <property type="molecule type" value="Genomic_DNA"/>
</dbReference>
<feature type="compositionally biased region" description="Acidic residues" evidence="1">
    <location>
        <begin position="446"/>
        <end position="477"/>
    </location>
</feature>
<gene>
    <name evidence="2" type="ORF">M407DRAFT_209040</name>
</gene>
<feature type="region of interest" description="Disordered" evidence="1">
    <location>
        <begin position="257"/>
        <end position="497"/>
    </location>
</feature>
<accession>A0A0C3QI66</accession>
<dbReference type="AlphaFoldDB" id="A0A0C3QI66"/>
<feature type="region of interest" description="Disordered" evidence="1">
    <location>
        <begin position="24"/>
        <end position="229"/>
    </location>
</feature>
<proteinExistence type="predicted"/>
<dbReference type="HOGENOM" id="CLU_024703_0_0_1"/>
<reference evidence="3" key="2">
    <citation type="submission" date="2015-01" db="EMBL/GenBank/DDBJ databases">
        <title>Evolutionary Origins and Diversification of the Mycorrhizal Mutualists.</title>
        <authorList>
            <consortium name="DOE Joint Genome Institute"/>
            <consortium name="Mycorrhizal Genomics Consortium"/>
            <person name="Kohler A."/>
            <person name="Kuo A."/>
            <person name="Nagy L.G."/>
            <person name="Floudas D."/>
            <person name="Copeland A."/>
            <person name="Barry K.W."/>
            <person name="Cichocki N."/>
            <person name="Veneault-Fourrey C."/>
            <person name="LaButti K."/>
            <person name="Lindquist E.A."/>
            <person name="Lipzen A."/>
            <person name="Lundell T."/>
            <person name="Morin E."/>
            <person name="Murat C."/>
            <person name="Riley R."/>
            <person name="Ohm R."/>
            <person name="Sun H."/>
            <person name="Tunlid A."/>
            <person name="Henrissat B."/>
            <person name="Grigoriev I.V."/>
            <person name="Hibbett D.S."/>
            <person name="Martin F."/>
        </authorList>
    </citation>
    <scope>NUCLEOTIDE SEQUENCE [LARGE SCALE GENOMIC DNA]</scope>
    <source>
        <strain evidence="3">MUT 4182</strain>
    </source>
</reference>
<dbReference type="OrthoDB" id="3363386at2759"/>
<dbReference type="STRING" id="1051891.A0A0C3QI66"/>
<reference evidence="2 3" key="1">
    <citation type="submission" date="2014-04" db="EMBL/GenBank/DDBJ databases">
        <authorList>
            <consortium name="DOE Joint Genome Institute"/>
            <person name="Kuo A."/>
            <person name="Girlanda M."/>
            <person name="Perotto S."/>
            <person name="Kohler A."/>
            <person name="Nagy L.G."/>
            <person name="Floudas D."/>
            <person name="Copeland A."/>
            <person name="Barry K.W."/>
            <person name="Cichocki N."/>
            <person name="Veneault-Fourrey C."/>
            <person name="LaButti K."/>
            <person name="Lindquist E.A."/>
            <person name="Lipzen A."/>
            <person name="Lundell T."/>
            <person name="Morin E."/>
            <person name="Murat C."/>
            <person name="Sun H."/>
            <person name="Tunlid A."/>
            <person name="Henrissat B."/>
            <person name="Grigoriev I.V."/>
            <person name="Hibbett D.S."/>
            <person name="Martin F."/>
            <person name="Nordberg H.P."/>
            <person name="Cantor M.N."/>
            <person name="Hua S.X."/>
        </authorList>
    </citation>
    <scope>NUCLEOTIDE SEQUENCE [LARGE SCALE GENOMIC DNA]</scope>
    <source>
        <strain evidence="2 3">MUT 4182</strain>
    </source>
</reference>
<sequence>MSSSMLSPTNPAYRADAPKGGILLNAIRPYPQSVPKSPSTSTSYTTPSSPSSSDSASGSDDLAPKSQQKKRITFAPLPNPRAQDDIPVIVFDHASDKLYENPEAASSSSGDDNPAVILPDPTTRSPQLSAKKASTWSHSTKKLLKPFYKPLQKSDNTDGGALGLFRSSSRDSTASSVGTLTDSGAPLARRMSTGSSPFDVGRTGPDRSGLALHPVTSENGGVATGTRMLNGRVYGGSRYRSAVQKKEVEKEPEFVEWGYGGMGSNRGSSASSTYARVQSSHTNAVAAEDDDDGSGMGWVRRRREAREQEKRERDEREAKEQEGAAALAAAAAATEPTPTTAAVDAQSATPTHDDSSAAAHPDSVSPPVDASEHITQAVRIPSGHHHHPKPSASRRSSEVGSGRNTPIAKPNNDSTPTVTSLPHSTVPSVGSSLRMSATAEQAQSSEDSESDEESTEREDEPREEDDDEEDEEESEDDANMRKTSVCAGVEKISRHKE</sequence>
<feature type="compositionally biased region" description="Low complexity" evidence="1">
    <location>
        <begin position="33"/>
        <end position="59"/>
    </location>
</feature>
<feature type="compositionally biased region" description="Polar residues" evidence="1">
    <location>
        <begin position="411"/>
        <end position="443"/>
    </location>
</feature>
<organism evidence="2 3">
    <name type="scientific">Tulasnella calospora MUT 4182</name>
    <dbReference type="NCBI Taxonomy" id="1051891"/>
    <lineage>
        <taxon>Eukaryota</taxon>
        <taxon>Fungi</taxon>
        <taxon>Dikarya</taxon>
        <taxon>Basidiomycota</taxon>
        <taxon>Agaricomycotina</taxon>
        <taxon>Agaricomycetes</taxon>
        <taxon>Cantharellales</taxon>
        <taxon>Tulasnellaceae</taxon>
        <taxon>Tulasnella</taxon>
    </lineage>
</organism>
<feature type="compositionally biased region" description="Basic and acidic residues" evidence="1">
    <location>
        <begin position="304"/>
        <end position="322"/>
    </location>
</feature>